<accession>A0A2H0R425</accession>
<evidence type="ECO:0000256" key="2">
    <source>
        <dbReference type="SAM" id="SignalP"/>
    </source>
</evidence>
<keyword evidence="1" id="KW-1133">Transmembrane helix</keyword>
<comment type="caution">
    <text evidence="3">The sequence shown here is derived from an EMBL/GenBank/DDBJ whole genome shotgun (WGS) entry which is preliminary data.</text>
</comment>
<feature type="transmembrane region" description="Helical" evidence="1">
    <location>
        <begin position="101"/>
        <end position="123"/>
    </location>
</feature>
<protein>
    <submittedName>
        <fullName evidence="3">Uncharacterized protein</fullName>
    </submittedName>
</protein>
<evidence type="ECO:0000313" key="4">
    <source>
        <dbReference type="Proteomes" id="UP000230232"/>
    </source>
</evidence>
<gene>
    <name evidence="3" type="ORF">COV31_02900</name>
</gene>
<sequence>MFYSSKKLKITLLVIFAVASFSFGASSVLADHVSYHPLVPCGVGGGPECTQCDLLKLGKNIFDLVLLFIVPVIGSLLIVIGGFILLLGGVNPGTVNLGKSIIRSTIIGAIIILISWTAVNFLLRSLAGESNVADEWWKLTCQSTIVEDDDENPDFPNPDLNEEARLNVDLATQIIGTNQISRSTNATCGGGNHASANLFDLQQGKLPAVCSPSCASGCQPGGSSGLVTINPNLLRGLVQVSGGFQFTITSLTTGPHSQNSAHYRGEAADLQPRLANGEISTDPQDWVNLRRALNSYGGQAICEDKQTSRDVPSCDLNRVSHIHWTLSR</sequence>
<name>A0A2H0R425_9BACT</name>
<evidence type="ECO:0000256" key="1">
    <source>
        <dbReference type="SAM" id="Phobius"/>
    </source>
</evidence>
<dbReference type="Proteomes" id="UP000230232">
    <property type="component" value="Unassembled WGS sequence"/>
</dbReference>
<organism evidence="3 4">
    <name type="scientific">Candidatus Yanofskybacteria bacterium CG10_big_fil_rev_8_21_14_0_10_46_23</name>
    <dbReference type="NCBI Taxonomy" id="1975098"/>
    <lineage>
        <taxon>Bacteria</taxon>
        <taxon>Candidatus Yanofskyibacteriota</taxon>
    </lineage>
</organism>
<feature type="chain" id="PRO_5013614636" evidence="2">
    <location>
        <begin position="31"/>
        <end position="328"/>
    </location>
</feature>
<feature type="signal peptide" evidence="2">
    <location>
        <begin position="1"/>
        <end position="30"/>
    </location>
</feature>
<feature type="transmembrane region" description="Helical" evidence="1">
    <location>
        <begin position="64"/>
        <end position="89"/>
    </location>
</feature>
<dbReference type="EMBL" id="PCXO01000012">
    <property type="protein sequence ID" value="PIR41066.1"/>
    <property type="molecule type" value="Genomic_DNA"/>
</dbReference>
<dbReference type="AlphaFoldDB" id="A0A2H0R425"/>
<evidence type="ECO:0000313" key="3">
    <source>
        <dbReference type="EMBL" id="PIR41066.1"/>
    </source>
</evidence>
<keyword evidence="2" id="KW-0732">Signal</keyword>
<reference evidence="3 4" key="1">
    <citation type="submission" date="2017-09" db="EMBL/GenBank/DDBJ databases">
        <title>Depth-based differentiation of microbial function through sediment-hosted aquifers and enrichment of novel symbionts in the deep terrestrial subsurface.</title>
        <authorList>
            <person name="Probst A.J."/>
            <person name="Ladd B."/>
            <person name="Jarett J.K."/>
            <person name="Geller-Mcgrath D.E."/>
            <person name="Sieber C.M."/>
            <person name="Emerson J.B."/>
            <person name="Anantharaman K."/>
            <person name="Thomas B.C."/>
            <person name="Malmstrom R."/>
            <person name="Stieglmeier M."/>
            <person name="Klingl A."/>
            <person name="Woyke T."/>
            <person name="Ryan C.M."/>
            <person name="Banfield J.F."/>
        </authorList>
    </citation>
    <scope>NUCLEOTIDE SEQUENCE [LARGE SCALE GENOMIC DNA]</scope>
    <source>
        <strain evidence="3">CG10_big_fil_rev_8_21_14_0_10_46_23</strain>
    </source>
</reference>
<keyword evidence="1" id="KW-0472">Membrane</keyword>
<proteinExistence type="predicted"/>
<keyword evidence="1" id="KW-0812">Transmembrane</keyword>